<dbReference type="AlphaFoldDB" id="A0A3F3PLA6"/>
<feature type="transmembrane region" description="Helical" evidence="11">
    <location>
        <begin position="36"/>
        <end position="60"/>
    </location>
</feature>
<accession>A0A3F3PLA6</accession>
<evidence type="ECO:0000256" key="5">
    <source>
        <dbReference type="ARBA" id="ARBA00019222"/>
    </source>
</evidence>
<evidence type="ECO:0000256" key="9">
    <source>
        <dbReference type="ARBA" id="ARBA00023128"/>
    </source>
</evidence>
<keyword evidence="8 11" id="KW-1133">Transmembrane helix</keyword>
<dbReference type="STRING" id="1341132.A0A3F3PLA6"/>
<dbReference type="PANTHER" id="PTHR17130:SF14">
    <property type="entry name" value="CYTOCHROME C OXIDASE ASSEMBLY PROTEIN COX16 HOMOLOG, MITOCHONDRIAL"/>
    <property type="match status" value="1"/>
</dbReference>
<evidence type="ECO:0000313" key="13">
    <source>
        <dbReference type="Proteomes" id="UP000253729"/>
    </source>
</evidence>
<dbReference type="Pfam" id="PF14138">
    <property type="entry name" value="COX16"/>
    <property type="match status" value="1"/>
</dbReference>
<comment type="subcellular location">
    <subcellularLocation>
        <location evidence="2">Mitochondrion inner membrane</location>
        <topology evidence="2">Single-pass membrane protein</topology>
    </subcellularLocation>
</comment>
<sequence length="163" mass="18573">MPVFQAKTFRRATTASSTLGERIGAAYRAHLTKRPFLLFGLPFIMIIVAGSFALTPAAALRYERYDRKVKQLSQEEAINLGLKGPDGDEGIKRNPRRRIIGDEREEYYLIRYHCYSGSWPKILMIGSKREYNASKANPMGNSEMRHACFNNNPDMVHYLVIAT</sequence>
<gene>
    <name evidence="12" type="ORF">BDQ94DRAFT_163408</name>
</gene>
<comment type="similarity">
    <text evidence="3">Belongs to the COX16 family.</text>
</comment>
<name>A0A3F3PLA6_9EURO</name>
<dbReference type="PANTHER" id="PTHR17130">
    <property type="entry name" value="MITOCHONDRIAL OUTER MEMBRANE PROTEIN 25"/>
    <property type="match status" value="1"/>
</dbReference>
<evidence type="ECO:0000256" key="10">
    <source>
        <dbReference type="ARBA" id="ARBA00023136"/>
    </source>
</evidence>
<evidence type="ECO:0000256" key="7">
    <source>
        <dbReference type="ARBA" id="ARBA00022792"/>
    </source>
</evidence>
<evidence type="ECO:0000256" key="11">
    <source>
        <dbReference type="SAM" id="Phobius"/>
    </source>
</evidence>
<reference evidence="12 13" key="1">
    <citation type="submission" date="2018-07" db="EMBL/GenBank/DDBJ databases">
        <title>The genomes of Aspergillus section Nigri reveals drivers in fungal speciation.</title>
        <authorList>
            <consortium name="DOE Joint Genome Institute"/>
            <person name="Vesth T.C."/>
            <person name="Nybo J."/>
            <person name="Theobald S."/>
            <person name="Brandl J."/>
            <person name="Frisvad J.C."/>
            <person name="Nielsen K.F."/>
            <person name="Lyhne E.K."/>
            <person name="Kogle M.E."/>
            <person name="Kuo A."/>
            <person name="Riley R."/>
            <person name="Clum A."/>
            <person name="Nolan M."/>
            <person name="Lipzen A."/>
            <person name="Salamov A."/>
            <person name="Henrissat B."/>
            <person name="Wiebenga A."/>
            <person name="De vries R.P."/>
            <person name="Grigoriev I.V."/>
            <person name="Mortensen U.H."/>
            <person name="Andersen M.R."/>
            <person name="Baker S.E."/>
        </authorList>
    </citation>
    <scope>NUCLEOTIDE SEQUENCE [LARGE SCALE GENOMIC DNA]</scope>
    <source>
        <strain evidence="12 13">CBS 139.54b</strain>
    </source>
</reference>
<evidence type="ECO:0000256" key="3">
    <source>
        <dbReference type="ARBA" id="ARBA00008370"/>
    </source>
</evidence>
<dbReference type="Proteomes" id="UP000253729">
    <property type="component" value="Unassembled WGS sequence"/>
</dbReference>
<evidence type="ECO:0000256" key="6">
    <source>
        <dbReference type="ARBA" id="ARBA00022692"/>
    </source>
</evidence>
<organism evidence="12 13">
    <name type="scientific">Aspergillus welwitschiae</name>
    <dbReference type="NCBI Taxonomy" id="1341132"/>
    <lineage>
        <taxon>Eukaryota</taxon>
        <taxon>Fungi</taxon>
        <taxon>Dikarya</taxon>
        <taxon>Ascomycota</taxon>
        <taxon>Pezizomycotina</taxon>
        <taxon>Eurotiomycetes</taxon>
        <taxon>Eurotiomycetidae</taxon>
        <taxon>Eurotiales</taxon>
        <taxon>Aspergillaceae</taxon>
        <taxon>Aspergillus</taxon>
        <taxon>Aspergillus subgen. Circumdati</taxon>
    </lineage>
</organism>
<dbReference type="InterPro" id="IPR020164">
    <property type="entry name" value="Cyt_c_Oxase_assmbl_COX16"/>
</dbReference>
<keyword evidence="13" id="KW-1185">Reference proteome</keyword>
<comment type="function">
    <text evidence="1">Required for the assembly of the mitochondrial respiratory chain complex IV (CIV), also known as cytochrome c oxidase. May participate in merging the COX1 and COX2 assembly lines.</text>
</comment>
<evidence type="ECO:0000256" key="1">
    <source>
        <dbReference type="ARBA" id="ARBA00002490"/>
    </source>
</evidence>
<dbReference type="RefSeq" id="XP_026620736.1">
    <property type="nucleotide sequence ID" value="XM_026769733.1"/>
</dbReference>
<evidence type="ECO:0000256" key="4">
    <source>
        <dbReference type="ARBA" id="ARBA00015368"/>
    </source>
</evidence>
<evidence type="ECO:0000256" key="2">
    <source>
        <dbReference type="ARBA" id="ARBA00004434"/>
    </source>
</evidence>
<evidence type="ECO:0000256" key="8">
    <source>
        <dbReference type="ARBA" id="ARBA00022989"/>
    </source>
</evidence>
<dbReference type="GO" id="GO:0005743">
    <property type="term" value="C:mitochondrial inner membrane"/>
    <property type="evidence" value="ECO:0007669"/>
    <property type="project" value="UniProtKB-SubCell"/>
</dbReference>
<dbReference type="EMBL" id="KZ852085">
    <property type="protein sequence ID" value="RDH27714.1"/>
    <property type="molecule type" value="Genomic_DNA"/>
</dbReference>
<keyword evidence="10 11" id="KW-0472">Membrane</keyword>
<keyword evidence="9" id="KW-0496">Mitochondrion</keyword>
<proteinExistence type="inferred from homology"/>
<evidence type="ECO:0000313" key="12">
    <source>
        <dbReference type="EMBL" id="RDH27714.1"/>
    </source>
</evidence>
<keyword evidence="7" id="KW-0999">Mitochondrion inner membrane</keyword>
<protein>
    <recommendedName>
        <fullName evidence="4">Cytochrome c oxidase assembly protein COX16, mitochondrial</fullName>
    </recommendedName>
    <alternativeName>
        <fullName evidence="5">Cytochrome c oxidase assembly protein cox16, mitochondrial</fullName>
    </alternativeName>
</protein>
<dbReference type="GO" id="GO:0033617">
    <property type="term" value="P:mitochondrial respiratory chain complex IV assembly"/>
    <property type="evidence" value="ECO:0007669"/>
    <property type="project" value="TreeGrafter"/>
</dbReference>
<dbReference type="GeneID" id="38138089"/>
<keyword evidence="6 11" id="KW-0812">Transmembrane</keyword>